<keyword evidence="9 10" id="KW-0472">Membrane</keyword>
<evidence type="ECO:0000313" key="13">
    <source>
        <dbReference type="Proteomes" id="UP001369082"/>
    </source>
</evidence>
<dbReference type="PIRSF" id="PIRSF006291">
    <property type="entry name" value="GspM"/>
    <property type="match status" value="1"/>
</dbReference>
<evidence type="ECO:0000313" key="12">
    <source>
        <dbReference type="EMBL" id="MEL0629129.1"/>
    </source>
</evidence>
<sequence>MFEQVNKWWHSITEREQKLTLASLLAIFIALVYFSVWQPIADNLAASELKLKNAQQTLHWVEVNANKLVASGTVVNKVGEKQNLAQLISSTAKRRQIDISRIQGRQNSVNLLINQVEFNEFVAWMTSLQNQHQIQILTADLSKDKVPGMIKVNRLSLSY</sequence>
<dbReference type="InterPro" id="IPR023229">
    <property type="entry name" value="T2SS_M_periplasmic_sf"/>
</dbReference>
<evidence type="ECO:0000256" key="4">
    <source>
        <dbReference type="ARBA" id="ARBA00022475"/>
    </source>
</evidence>
<comment type="subcellular location">
    <subcellularLocation>
        <location evidence="1">Cell inner membrane</location>
        <topology evidence="1">Single-pass membrane protein</topology>
    </subcellularLocation>
</comment>
<evidence type="ECO:0000256" key="10">
    <source>
        <dbReference type="PIRNR" id="PIRNR006291"/>
    </source>
</evidence>
<comment type="similarity">
    <text evidence="2 10">Belongs to the GSP M family.</text>
</comment>
<feature type="transmembrane region" description="Helical" evidence="11">
    <location>
        <begin position="21"/>
        <end position="40"/>
    </location>
</feature>
<evidence type="ECO:0000256" key="5">
    <source>
        <dbReference type="ARBA" id="ARBA00022519"/>
    </source>
</evidence>
<evidence type="ECO:0000256" key="7">
    <source>
        <dbReference type="ARBA" id="ARBA00022927"/>
    </source>
</evidence>
<evidence type="ECO:0000256" key="9">
    <source>
        <dbReference type="ARBA" id="ARBA00023136"/>
    </source>
</evidence>
<comment type="caution">
    <text evidence="12">The sequence shown here is derived from an EMBL/GenBank/DDBJ whole genome shotgun (WGS) entry which is preliminary data.</text>
</comment>
<name>A0ABU9GPF2_9GAMM</name>
<protein>
    <recommendedName>
        <fullName evidence="10">Type II secretion system protein M</fullName>
        <shortName evidence="10">T2SS protein M</shortName>
    </recommendedName>
    <alternativeName>
        <fullName evidence="10">General secretion pathway protein M</fullName>
    </alternativeName>
</protein>
<reference evidence="12 13" key="1">
    <citation type="submission" date="2024-02" db="EMBL/GenBank/DDBJ databases">
        <title>Bacteria isolated from the canopy kelp, Nereocystis luetkeana.</title>
        <authorList>
            <person name="Pfister C.A."/>
            <person name="Younker I.T."/>
            <person name="Light S.H."/>
        </authorList>
    </citation>
    <scope>NUCLEOTIDE SEQUENCE [LARGE SCALE GENOMIC DNA]</scope>
    <source>
        <strain evidence="12 13">TI.1.05</strain>
    </source>
</reference>
<keyword evidence="6 11" id="KW-0812">Transmembrane</keyword>
<accession>A0ABU9GPF2</accession>
<keyword evidence="7 10" id="KW-0653">Protein transport</keyword>
<organism evidence="12 13">
    <name type="scientific">Psychromonas aquatilis</name>
    <dbReference type="NCBI Taxonomy" id="2005072"/>
    <lineage>
        <taxon>Bacteria</taxon>
        <taxon>Pseudomonadati</taxon>
        <taxon>Pseudomonadota</taxon>
        <taxon>Gammaproteobacteria</taxon>
        <taxon>Alteromonadales</taxon>
        <taxon>Psychromonadaceae</taxon>
        <taxon>Psychromonas</taxon>
    </lineage>
</organism>
<dbReference type="Gene3D" id="3.30.1360.100">
    <property type="entry name" value="General secretion pathway protein M, EpsM"/>
    <property type="match status" value="1"/>
</dbReference>
<keyword evidence="5 10" id="KW-0997">Cell inner membrane</keyword>
<dbReference type="EMBL" id="JBAKAZ010000015">
    <property type="protein sequence ID" value="MEL0629129.1"/>
    <property type="molecule type" value="Genomic_DNA"/>
</dbReference>
<dbReference type="InterPro" id="IPR007690">
    <property type="entry name" value="T2SS_GspM"/>
</dbReference>
<evidence type="ECO:0000256" key="3">
    <source>
        <dbReference type="ARBA" id="ARBA00022448"/>
    </source>
</evidence>
<dbReference type="SUPFAM" id="SSF103054">
    <property type="entry name" value="General secretion pathway protein M, EpsM"/>
    <property type="match status" value="1"/>
</dbReference>
<proteinExistence type="inferred from homology"/>
<gene>
    <name evidence="12" type="ORF">V6256_05870</name>
</gene>
<keyword evidence="4 10" id="KW-1003">Cell membrane</keyword>
<dbReference type="RefSeq" id="WP_341597141.1">
    <property type="nucleotide sequence ID" value="NZ_JBAKAZ010000015.1"/>
</dbReference>
<evidence type="ECO:0000256" key="8">
    <source>
        <dbReference type="ARBA" id="ARBA00022989"/>
    </source>
</evidence>
<evidence type="ECO:0000256" key="2">
    <source>
        <dbReference type="ARBA" id="ARBA00010637"/>
    </source>
</evidence>
<dbReference type="Proteomes" id="UP001369082">
    <property type="component" value="Unassembled WGS sequence"/>
</dbReference>
<evidence type="ECO:0000256" key="11">
    <source>
        <dbReference type="SAM" id="Phobius"/>
    </source>
</evidence>
<evidence type="ECO:0000256" key="1">
    <source>
        <dbReference type="ARBA" id="ARBA00004377"/>
    </source>
</evidence>
<keyword evidence="3 10" id="KW-0813">Transport</keyword>
<comment type="function">
    <text evidence="10">Inner membrane component of the type II secretion system required for the energy-dependent secretion of extracellular factors such as proteases and toxins from the periplasm.</text>
</comment>
<keyword evidence="13" id="KW-1185">Reference proteome</keyword>
<evidence type="ECO:0000256" key="6">
    <source>
        <dbReference type="ARBA" id="ARBA00022692"/>
    </source>
</evidence>
<dbReference type="Pfam" id="PF04612">
    <property type="entry name" value="T2SSM"/>
    <property type="match status" value="1"/>
</dbReference>
<keyword evidence="8 11" id="KW-1133">Transmembrane helix</keyword>